<dbReference type="Pfam" id="PF03176">
    <property type="entry name" value="MMPL"/>
    <property type="match status" value="2"/>
</dbReference>
<evidence type="ECO:0000256" key="8">
    <source>
        <dbReference type="SAM" id="Phobius"/>
    </source>
</evidence>
<name>A0A849BM05_9ACTN</name>
<feature type="transmembrane region" description="Helical" evidence="8">
    <location>
        <begin position="197"/>
        <end position="214"/>
    </location>
</feature>
<dbReference type="EMBL" id="JABEMA010000009">
    <property type="protein sequence ID" value="NNH21832.1"/>
    <property type="molecule type" value="Genomic_DNA"/>
</dbReference>
<evidence type="ECO:0000256" key="6">
    <source>
        <dbReference type="ARBA" id="ARBA00023136"/>
    </source>
</evidence>
<evidence type="ECO:0000313" key="10">
    <source>
        <dbReference type="EMBL" id="NNH21832.1"/>
    </source>
</evidence>
<feature type="domain" description="Membrane transport protein MMPL" evidence="9">
    <location>
        <begin position="57"/>
        <end position="366"/>
    </location>
</feature>
<dbReference type="PANTHER" id="PTHR33406:SF6">
    <property type="entry name" value="MEMBRANE PROTEIN YDGH-RELATED"/>
    <property type="match status" value="1"/>
</dbReference>
<feature type="domain" description="Membrane transport protein MMPL" evidence="9">
    <location>
        <begin position="454"/>
        <end position="679"/>
    </location>
</feature>
<dbReference type="SUPFAM" id="SSF82866">
    <property type="entry name" value="Multidrug efflux transporter AcrB transmembrane domain"/>
    <property type="match status" value="2"/>
</dbReference>
<dbReference type="AlphaFoldDB" id="A0A849BM05"/>
<feature type="transmembrane region" description="Helical" evidence="8">
    <location>
        <begin position="234"/>
        <end position="255"/>
    </location>
</feature>
<dbReference type="PANTHER" id="PTHR33406">
    <property type="entry name" value="MEMBRANE PROTEIN MJ1562-RELATED"/>
    <property type="match status" value="1"/>
</dbReference>
<sequence>MSVLASLPARRWTAWLVLALAALAVVGVALAPQPEPVEPRSSTGLGVQYESVRAERALADLDAELGGDDAPVAVVVLSREDGGALAPADLEVLADAVGGSGIGSAPTPPAQTSEDGSVALLPVPLTPGLELEDGAAEVEALRAALAGLGPGLVAEVTGGPAFTADLAAVFAGADVTILGVTAAVVAVLLLVTYRSPLLVVVPLLVVAAAEQTVVRLVDVVVPAAGLAVDPSGAGIVSVLVFGAATNYALLLVARYREQLRVQERPADAMRTAVQRAGAAILASGGTVVLAVLALLLADTESTQSLGLGAAVGVLVAVAAGLVVLPCALVLLGRAAFWPFVPRLGSTGREGQFWGRLGAVSARRPALVGLGGLVVVLALAAPALGVSTGLSQSEQFREVPEAVRGADTLAGAFPAGATDPVRVLVPPSRVDGVVAAASGVEGVVSARPVREGAELAQVDVVLDAAPTSQASFDALARLRSAVEDPAVGGPDVLVGGAVASAQDVADAQARDRAVVIPVILAAVLVVLVVLLRALVAPVLLLLAVVATCFAAVGASWLVLSGLLGQPALDVPVLLLSFVFLVALGVDYSIFLTTRAREEAAVHGTGPGMLRALRATGGVITSAGVLLAAVFAVLGVLPVITLTQIGVVVGLGVLLDTLVVRTLLVPSAAFLLGRRFWWPARVDPAAVQGTRRAGRAARGRHARRSPSAL</sequence>
<comment type="subcellular location">
    <subcellularLocation>
        <location evidence="1">Cell membrane</location>
        <topology evidence="1">Multi-pass membrane protein</topology>
    </subcellularLocation>
</comment>
<comment type="caution">
    <text evidence="10">The sequence shown here is derived from an EMBL/GenBank/DDBJ whole genome shotgun (WGS) entry which is preliminary data.</text>
</comment>
<evidence type="ECO:0000256" key="5">
    <source>
        <dbReference type="ARBA" id="ARBA00022989"/>
    </source>
</evidence>
<dbReference type="RefSeq" id="WP_171201694.1">
    <property type="nucleotide sequence ID" value="NZ_BAAANP010000003.1"/>
</dbReference>
<evidence type="ECO:0000313" key="11">
    <source>
        <dbReference type="Proteomes" id="UP000555552"/>
    </source>
</evidence>
<dbReference type="Gene3D" id="1.20.1640.10">
    <property type="entry name" value="Multidrug efflux transporter AcrB transmembrane domain"/>
    <property type="match status" value="2"/>
</dbReference>
<keyword evidence="5 8" id="KW-1133">Transmembrane helix</keyword>
<keyword evidence="3" id="KW-1003">Cell membrane</keyword>
<keyword evidence="4 8" id="KW-0812">Transmembrane</keyword>
<feature type="transmembrane region" description="Helical" evidence="8">
    <location>
        <begin position="12"/>
        <end position="31"/>
    </location>
</feature>
<feature type="transmembrane region" description="Helical" evidence="8">
    <location>
        <begin position="276"/>
        <end position="297"/>
    </location>
</feature>
<keyword evidence="11" id="KW-1185">Reference proteome</keyword>
<evidence type="ECO:0000256" key="1">
    <source>
        <dbReference type="ARBA" id="ARBA00004651"/>
    </source>
</evidence>
<evidence type="ECO:0000259" key="9">
    <source>
        <dbReference type="Pfam" id="PF03176"/>
    </source>
</evidence>
<feature type="transmembrane region" description="Helical" evidence="8">
    <location>
        <begin position="537"/>
        <end position="557"/>
    </location>
</feature>
<evidence type="ECO:0000256" key="3">
    <source>
        <dbReference type="ARBA" id="ARBA00022475"/>
    </source>
</evidence>
<evidence type="ECO:0000256" key="7">
    <source>
        <dbReference type="SAM" id="MobiDB-lite"/>
    </source>
</evidence>
<feature type="transmembrane region" description="Helical" evidence="8">
    <location>
        <begin position="610"/>
        <end position="637"/>
    </location>
</feature>
<feature type="transmembrane region" description="Helical" evidence="8">
    <location>
        <begin position="569"/>
        <end position="589"/>
    </location>
</feature>
<gene>
    <name evidence="10" type="ORF">HLB09_01775</name>
</gene>
<reference evidence="10 11" key="1">
    <citation type="submission" date="2020-05" db="EMBL/GenBank/DDBJ databases">
        <title>MicrobeNet Type strains.</title>
        <authorList>
            <person name="Nicholson A.C."/>
        </authorList>
    </citation>
    <scope>NUCLEOTIDE SEQUENCE [LARGE SCALE GENOMIC DNA]</scope>
    <source>
        <strain evidence="10 11">JCM 14547</strain>
    </source>
</reference>
<protein>
    <submittedName>
        <fullName evidence="10">MMPL family transporter</fullName>
    </submittedName>
</protein>
<proteinExistence type="inferred from homology"/>
<evidence type="ECO:0000256" key="2">
    <source>
        <dbReference type="ARBA" id="ARBA00010157"/>
    </source>
</evidence>
<dbReference type="Proteomes" id="UP000555552">
    <property type="component" value="Unassembled WGS sequence"/>
</dbReference>
<feature type="transmembrane region" description="Helical" evidence="8">
    <location>
        <begin position="643"/>
        <end position="670"/>
    </location>
</feature>
<feature type="transmembrane region" description="Helical" evidence="8">
    <location>
        <begin position="512"/>
        <end position="530"/>
    </location>
</feature>
<feature type="transmembrane region" description="Helical" evidence="8">
    <location>
        <begin position="309"/>
        <end position="332"/>
    </location>
</feature>
<feature type="transmembrane region" description="Helical" evidence="8">
    <location>
        <begin position="365"/>
        <end position="385"/>
    </location>
</feature>
<accession>A0A849BM05</accession>
<feature type="compositionally biased region" description="Basic residues" evidence="7">
    <location>
        <begin position="690"/>
        <end position="707"/>
    </location>
</feature>
<comment type="similarity">
    <text evidence="2">Belongs to the resistance-nodulation-cell division (RND) (TC 2.A.6) family. MmpL subfamily.</text>
</comment>
<feature type="transmembrane region" description="Helical" evidence="8">
    <location>
        <begin position="166"/>
        <end position="190"/>
    </location>
</feature>
<dbReference type="InterPro" id="IPR050545">
    <property type="entry name" value="Mycobact_MmpL"/>
</dbReference>
<organism evidence="10 11">
    <name type="scientific">Pseudokineococcus marinus</name>
    <dbReference type="NCBI Taxonomy" id="351215"/>
    <lineage>
        <taxon>Bacteria</taxon>
        <taxon>Bacillati</taxon>
        <taxon>Actinomycetota</taxon>
        <taxon>Actinomycetes</taxon>
        <taxon>Kineosporiales</taxon>
        <taxon>Kineosporiaceae</taxon>
        <taxon>Pseudokineococcus</taxon>
    </lineage>
</organism>
<dbReference type="GO" id="GO:0005886">
    <property type="term" value="C:plasma membrane"/>
    <property type="evidence" value="ECO:0007669"/>
    <property type="project" value="UniProtKB-SubCell"/>
</dbReference>
<keyword evidence="6 8" id="KW-0472">Membrane</keyword>
<dbReference type="InterPro" id="IPR004869">
    <property type="entry name" value="MMPL_dom"/>
</dbReference>
<feature type="region of interest" description="Disordered" evidence="7">
    <location>
        <begin position="687"/>
        <end position="707"/>
    </location>
</feature>
<evidence type="ECO:0000256" key="4">
    <source>
        <dbReference type="ARBA" id="ARBA00022692"/>
    </source>
</evidence>